<proteinExistence type="predicted"/>
<accession>A0A9W6YCJ9</accession>
<evidence type="ECO:0000313" key="3">
    <source>
        <dbReference type="Proteomes" id="UP001165121"/>
    </source>
</evidence>
<feature type="coiled-coil region" evidence="1">
    <location>
        <begin position="92"/>
        <end position="119"/>
    </location>
</feature>
<dbReference type="AlphaFoldDB" id="A0A9W6YCJ9"/>
<name>A0A9W6YCJ9_9STRA</name>
<organism evidence="2 3">
    <name type="scientific">Phytophthora fragariaefolia</name>
    <dbReference type="NCBI Taxonomy" id="1490495"/>
    <lineage>
        <taxon>Eukaryota</taxon>
        <taxon>Sar</taxon>
        <taxon>Stramenopiles</taxon>
        <taxon>Oomycota</taxon>
        <taxon>Peronosporomycetes</taxon>
        <taxon>Peronosporales</taxon>
        <taxon>Peronosporaceae</taxon>
        <taxon>Phytophthora</taxon>
    </lineage>
</organism>
<sequence>MPLIVLRLNFKCKQPCPPLWLVISREAHLDDALITMETRPLEATTYRLTMSSTDAAFLAEPTRKLNTQFHSNEAIKRELERMKDRKWRQKYRARRRIERDNLLEQIEELTKELKLVKEGDRTYESAWKLLAQHELAAQVTAETEQKQLCQAIHSQVRLVQDFQNLVYERRNKLDEQAALGDDAHLFHRQESRELFQQIEDPNNTLALKFRVTTQLSSGEVATAIQRIVLRRYQENERMVLVWKLFTEGEGLFAGLHSDETGWGVAIPASTARVGTVIRTCVHNVPMHVNIKTDQGPAVKQFNVKLLEWGLENNEKVTTGLENLLIK</sequence>
<keyword evidence="1" id="KW-0175">Coiled coil</keyword>
<dbReference type="Proteomes" id="UP001165121">
    <property type="component" value="Unassembled WGS sequence"/>
</dbReference>
<comment type="caution">
    <text evidence="2">The sequence shown here is derived from an EMBL/GenBank/DDBJ whole genome shotgun (WGS) entry which is preliminary data.</text>
</comment>
<evidence type="ECO:0000313" key="2">
    <source>
        <dbReference type="EMBL" id="GMF58418.1"/>
    </source>
</evidence>
<gene>
    <name evidence="2" type="ORF">Pfra01_002507900</name>
</gene>
<reference evidence="2" key="1">
    <citation type="submission" date="2023-04" db="EMBL/GenBank/DDBJ databases">
        <title>Phytophthora fragariaefolia NBRC 109709.</title>
        <authorList>
            <person name="Ichikawa N."/>
            <person name="Sato H."/>
            <person name="Tonouchi N."/>
        </authorList>
    </citation>
    <scope>NUCLEOTIDE SEQUENCE</scope>
    <source>
        <strain evidence="2">NBRC 109709</strain>
    </source>
</reference>
<keyword evidence="3" id="KW-1185">Reference proteome</keyword>
<dbReference type="EMBL" id="BSXT01004656">
    <property type="protein sequence ID" value="GMF58418.1"/>
    <property type="molecule type" value="Genomic_DNA"/>
</dbReference>
<protein>
    <submittedName>
        <fullName evidence="2">Unnamed protein product</fullName>
    </submittedName>
</protein>
<evidence type="ECO:0000256" key="1">
    <source>
        <dbReference type="SAM" id="Coils"/>
    </source>
</evidence>